<evidence type="ECO:0000313" key="9">
    <source>
        <dbReference type="Proteomes" id="UP000290975"/>
    </source>
</evidence>
<evidence type="ECO:0000259" key="6">
    <source>
        <dbReference type="Pfam" id="PF04542"/>
    </source>
</evidence>
<comment type="caution">
    <text evidence="8">The sequence shown here is derived from an EMBL/GenBank/DDBJ whole genome shotgun (WGS) entry which is preliminary data.</text>
</comment>
<dbReference type="SUPFAM" id="SSF88659">
    <property type="entry name" value="Sigma3 and sigma4 domains of RNA polymerase sigma factors"/>
    <property type="match status" value="1"/>
</dbReference>
<dbReference type="Gene3D" id="1.10.10.10">
    <property type="entry name" value="Winged helix-like DNA-binding domain superfamily/Winged helix DNA-binding domain"/>
    <property type="match status" value="1"/>
</dbReference>
<feature type="compositionally biased region" description="Polar residues" evidence="5">
    <location>
        <begin position="1"/>
        <end position="23"/>
    </location>
</feature>
<dbReference type="EMBL" id="BBQY01000047">
    <property type="protein sequence ID" value="GBH32864.1"/>
    <property type="molecule type" value="Genomic_DNA"/>
</dbReference>
<protein>
    <submittedName>
        <fullName evidence="8">RNA polymerase sigma-70 factor, ECF subfamily</fullName>
    </submittedName>
</protein>
<evidence type="ECO:0000259" key="7">
    <source>
        <dbReference type="Pfam" id="PF08281"/>
    </source>
</evidence>
<dbReference type="GO" id="GO:0016987">
    <property type="term" value="F:sigma factor activity"/>
    <property type="evidence" value="ECO:0007669"/>
    <property type="project" value="UniProtKB-KW"/>
</dbReference>
<evidence type="ECO:0000256" key="2">
    <source>
        <dbReference type="ARBA" id="ARBA00023015"/>
    </source>
</evidence>
<feature type="region of interest" description="Disordered" evidence="5">
    <location>
        <begin position="1"/>
        <end position="25"/>
    </location>
</feature>
<sequence length="188" mass="21560">MSSNNCNSPNGLSEDAAQQSTGPDISDIRHIYETEAPRLRRYFQARLRSRDDAGDLVQESFVRLVGCMARAELPRPAAYLQRIAQNLLLDRYKRLETRLSAFHVPIGEDFEIAIPPDQAARMEAEDVMRIYRRALEELPQRTREIFLAHRVDELTYRQIAQNMGISIPTVQYHVARALAHIDAALEQE</sequence>
<name>A0A401J8E7_SPHXE</name>
<dbReference type="NCBIfam" id="TIGR02937">
    <property type="entry name" value="sigma70-ECF"/>
    <property type="match status" value="1"/>
</dbReference>
<organism evidence="8 9">
    <name type="scientific">Sphingobium xenophagum</name>
    <dbReference type="NCBI Taxonomy" id="121428"/>
    <lineage>
        <taxon>Bacteria</taxon>
        <taxon>Pseudomonadati</taxon>
        <taxon>Pseudomonadota</taxon>
        <taxon>Alphaproteobacteria</taxon>
        <taxon>Sphingomonadales</taxon>
        <taxon>Sphingomonadaceae</taxon>
        <taxon>Sphingobium</taxon>
    </lineage>
</organism>
<dbReference type="Gene3D" id="1.10.1740.10">
    <property type="match status" value="1"/>
</dbReference>
<dbReference type="PANTHER" id="PTHR43133">
    <property type="entry name" value="RNA POLYMERASE ECF-TYPE SIGMA FACTO"/>
    <property type="match status" value="1"/>
</dbReference>
<reference evidence="8 9" key="1">
    <citation type="submission" date="2014-12" db="EMBL/GenBank/DDBJ databases">
        <title>Whole genome sequencing of Sphingobium xenophagum OW59.</title>
        <authorList>
            <person name="Ohta Y."/>
            <person name="Nishi S."/>
            <person name="Hatada Y."/>
        </authorList>
    </citation>
    <scope>NUCLEOTIDE SEQUENCE [LARGE SCALE GENOMIC DNA]</scope>
    <source>
        <strain evidence="8 9">OW59</strain>
    </source>
</reference>
<dbReference type="InterPro" id="IPR013249">
    <property type="entry name" value="RNA_pol_sigma70_r4_t2"/>
</dbReference>
<keyword evidence="2" id="KW-0805">Transcription regulation</keyword>
<keyword evidence="9" id="KW-1185">Reference proteome</keyword>
<dbReference type="InterPro" id="IPR013324">
    <property type="entry name" value="RNA_pol_sigma_r3/r4-like"/>
</dbReference>
<dbReference type="SUPFAM" id="SSF88946">
    <property type="entry name" value="Sigma2 domain of RNA polymerase sigma factors"/>
    <property type="match status" value="1"/>
</dbReference>
<dbReference type="Proteomes" id="UP000290975">
    <property type="component" value="Unassembled WGS sequence"/>
</dbReference>
<evidence type="ECO:0000256" key="1">
    <source>
        <dbReference type="ARBA" id="ARBA00010641"/>
    </source>
</evidence>
<dbReference type="CDD" id="cd06171">
    <property type="entry name" value="Sigma70_r4"/>
    <property type="match status" value="1"/>
</dbReference>
<dbReference type="Pfam" id="PF04542">
    <property type="entry name" value="Sigma70_r2"/>
    <property type="match status" value="1"/>
</dbReference>
<accession>A0A401J8E7</accession>
<dbReference type="InterPro" id="IPR013325">
    <property type="entry name" value="RNA_pol_sigma_r2"/>
</dbReference>
<dbReference type="GO" id="GO:0003677">
    <property type="term" value="F:DNA binding"/>
    <property type="evidence" value="ECO:0007669"/>
    <property type="project" value="InterPro"/>
</dbReference>
<gene>
    <name evidence="8" type="ORF">MBESOW_P4097</name>
</gene>
<keyword evidence="3" id="KW-0731">Sigma factor</keyword>
<dbReference type="GO" id="GO:0006352">
    <property type="term" value="P:DNA-templated transcription initiation"/>
    <property type="evidence" value="ECO:0007669"/>
    <property type="project" value="InterPro"/>
</dbReference>
<proteinExistence type="inferred from homology"/>
<feature type="domain" description="RNA polymerase sigma-70 region 2" evidence="6">
    <location>
        <begin position="31"/>
        <end position="95"/>
    </location>
</feature>
<keyword evidence="4" id="KW-0804">Transcription</keyword>
<dbReference type="InterPro" id="IPR007627">
    <property type="entry name" value="RNA_pol_sigma70_r2"/>
</dbReference>
<feature type="domain" description="RNA polymerase sigma factor 70 region 4 type 2" evidence="7">
    <location>
        <begin position="130"/>
        <end position="181"/>
    </location>
</feature>
<evidence type="ECO:0000256" key="4">
    <source>
        <dbReference type="ARBA" id="ARBA00023163"/>
    </source>
</evidence>
<comment type="similarity">
    <text evidence="1">Belongs to the sigma-70 factor family. ECF subfamily.</text>
</comment>
<evidence type="ECO:0000256" key="5">
    <source>
        <dbReference type="SAM" id="MobiDB-lite"/>
    </source>
</evidence>
<dbReference type="InterPro" id="IPR039425">
    <property type="entry name" value="RNA_pol_sigma-70-like"/>
</dbReference>
<dbReference type="PANTHER" id="PTHR43133:SF63">
    <property type="entry name" value="RNA POLYMERASE SIGMA FACTOR FECI-RELATED"/>
    <property type="match status" value="1"/>
</dbReference>
<evidence type="ECO:0000313" key="8">
    <source>
        <dbReference type="EMBL" id="GBH32864.1"/>
    </source>
</evidence>
<dbReference type="Pfam" id="PF08281">
    <property type="entry name" value="Sigma70_r4_2"/>
    <property type="match status" value="1"/>
</dbReference>
<evidence type="ECO:0000256" key="3">
    <source>
        <dbReference type="ARBA" id="ARBA00023082"/>
    </source>
</evidence>
<dbReference type="InterPro" id="IPR036388">
    <property type="entry name" value="WH-like_DNA-bd_sf"/>
</dbReference>
<dbReference type="AlphaFoldDB" id="A0A401J8E7"/>
<dbReference type="InterPro" id="IPR014284">
    <property type="entry name" value="RNA_pol_sigma-70_dom"/>
</dbReference>